<evidence type="ECO:0000313" key="3">
    <source>
        <dbReference type="EMBL" id="KAF7342233.1"/>
    </source>
</evidence>
<dbReference type="SUPFAM" id="SSF48179">
    <property type="entry name" value="6-phosphogluconate dehydrogenase C-terminal domain-like"/>
    <property type="match status" value="1"/>
</dbReference>
<dbReference type="GO" id="GO:0050661">
    <property type="term" value="F:NADP binding"/>
    <property type="evidence" value="ECO:0007669"/>
    <property type="project" value="InterPro"/>
</dbReference>
<evidence type="ECO:0000313" key="4">
    <source>
        <dbReference type="Proteomes" id="UP000620124"/>
    </source>
</evidence>
<dbReference type="OrthoDB" id="9988102at2759"/>
<dbReference type="InterPro" id="IPR036291">
    <property type="entry name" value="NAD(P)-bd_dom_sf"/>
</dbReference>
<dbReference type="InterPro" id="IPR015814">
    <property type="entry name" value="Pgluconate_DH_NAD-bd_C"/>
</dbReference>
<keyword evidence="4" id="KW-1185">Reference proteome</keyword>
<reference evidence="3" key="1">
    <citation type="submission" date="2020-05" db="EMBL/GenBank/DDBJ databases">
        <title>Mycena genomes resolve the evolution of fungal bioluminescence.</title>
        <authorList>
            <person name="Tsai I.J."/>
        </authorList>
    </citation>
    <scope>NUCLEOTIDE SEQUENCE</scope>
    <source>
        <strain evidence="3">CCC161011</strain>
    </source>
</reference>
<accession>A0A8H6XJ92</accession>
<dbReference type="InterPro" id="IPR008927">
    <property type="entry name" value="6-PGluconate_DH-like_C_sf"/>
</dbReference>
<dbReference type="Pfam" id="PF03446">
    <property type="entry name" value="NAD_binding_2"/>
    <property type="match status" value="1"/>
</dbReference>
<evidence type="ECO:0000259" key="1">
    <source>
        <dbReference type="Pfam" id="PF03446"/>
    </source>
</evidence>
<proteinExistence type="predicted"/>
<name>A0A8H6XJ92_9AGAR</name>
<comment type="caution">
    <text evidence="3">The sequence shown here is derived from an EMBL/GenBank/DDBJ whole genome shotgun (WGS) entry which is preliminary data.</text>
</comment>
<dbReference type="SUPFAM" id="SSF51735">
    <property type="entry name" value="NAD(P)-binding Rossmann-fold domains"/>
    <property type="match status" value="1"/>
</dbReference>
<dbReference type="InterPro" id="IPR006115">
    <property type="entry name" value="6PGDH_NADP-bd"/>
</dbReference>
<protein>
    <submittedName>
        <fullName evidence="3">Nad-binding phosphogluconate dehydrogenase-like protein</fullName>
    </submittedName>
</protein>
<feature type="domain" description="6-phosphogluconate dehydrogenase NADP-binding" evidence="1">
    <location>
        <begin position="17"/>
        <end position="158"/>
    </location>
</feature>
<organism evidence="3 4">
    <name type="scientific">Mycena venus</name>
    <dbReference type="NCBI Taxonomy" id="2733690"/>
    <lineage>
        <taxon>Eukaryota</taxon>
        <taxon>Fungi</taxon>
        <taxon>Dikarya</taxon>
        <taxon>Basidiomycota</taxon>
        <taxon>Agaricomycotina</taxon>
        <taxon>Agaricomycetes</taxon>
        <taxon>Agaricomycetidae</taxon>
        <taxon>Agaricales</taxon>
        <taxon>Marasmiineae</taxon>
        <taxon>Mycenaceae</taxon>
        <taxon>Mycena</taxon>
    </lineage>
</organism>
<dbReference type="AlphaFoldDB" id="A0A8H6XJ92"/>
<dbReference type="EMBL" id="JACAZI010000017">
    <property type="protein sequence ID" value="KAF7342233.1"/>
    <property type="molecule type" value="Genomic_DNA"/>
</dbReference>
<dbReference type="Gene3D" id="3.40.50.720">
    <property type="entry name" value="NAD(P)-binding Rossmann-like Domain"/>
    <property type="match status" value="1"/>
</dbReference>
<gene>
    <name evidence="3" type="ORF">MVEN_01811300</name>
</gene>
<dbReference type="Proteomes" id="UP000620124">
    <property type="component" value="Unassembled WGS sequence"/>
</dbReference>
<feature type="domain" description="Phosphogluconate dehydrogenase NAD-binding putative C-terminal" evidence="2">
    <location>
        <begin position="214"/>
        <end position="284"/>
    </location>
</feature>
<sequence>MATNSTSTPTLALLAPGAMGAAIAGRLSSSGAGTILTNLDGRSETTIQRAHASNMQHASYAEIAERASYIYSIVPPQDALAVAESIVSAYKTVGRRETPLVFVDCNAVNPASMKRMAALFDGTGIILLDGVIIGTPPTASYNPGIYVSADSQNIAALDEFTRISNEFGLDVLPLKGEGAGIGDASALKMAHSGIVKGTIGLFTTMILGAPANAASPSTASGLVHALNRSQPTLADLLIRFLPEVIPKAYRFVAEMGEVGGFTATSGAHSGASTFEGLVQIFARVAEANSNPDADDSDLDVLLKFVEEAKEARAAAKRQV</sequence>
<evidence type="ECO:0000259" key="2">
    <source>
        <dbReference type="Pfam" id="PF09130"/>
    </source>
</evidence>
<dbReference type="Pfam" id="PF09130">
    <property type="entry name" value="DUF1932"/>
    <property type="match status" value="1"/>
</dbReference>